<keyword evidence="2" id="KW-0472">Membrane</keyword>
<evidence type="ECO:0000313" key="4">
    <source>
        <dbReference type="Proteomes" id="UP000637423"/>
    </source>
</evidence>
<name>A0A916XJV8_9BURK</name>
<dbReference type="EMBL" id="BMED01000002">
    <property type="protein sequence ID" value="GGC76629.1"/>
    <property type="molecule type" value="Genomic_DNA"/>
</dbReference>
<feature type="transmembrane region" description="Helical" evidence="2">
    <location>
        <begin position="935"/>
        <end position="956"/>
    </location>
</feature>
<keyword evidence="2" id="KW-1133">Transmembrane helix</keyword>
<evidence type="ECO:0000256" key="1">
    <source>
        <dbReference type="SAM" id="MobiDB-lite"/>
    </source>
</evidence>
<comment type="caution">
    <text evidence="3">The sequence shown here is derived from an EMBL/GenBank/DDBJ whole genome shotgun (WGS) entry which is preliminary data.</text>
</comment>
<keyword evidence="4" id="KW-1185">Reference proteome</keyword>
<reference evidence="3" key="2">
    <citation type="submission" date="2020-09" db="EMBL/GenBank/DDBJ databases">
        <authorList>
            <person name="Sun Q."/>
            <person name="Zhou Y."/>
        </authorList>
    </citation>
    <scope>NUCLEOTIDE SEQUENCE</scope>
    <source>
        <strain evidence="3">CGMCC 1.10998</strain>
    </source>
</reference>
<organism evidence="3 4">
    <name type="scientific">Undibacterium terreum</name>
    <dbReference type="NCBI Taxonomy" id="1224302"/>
    <lineage>
        <taxon>Bacteria</taxon>
        <taxon>Pseudomonadati</taxon>
        <taxon>Pseudomonadota</taxon>
        <taxon>Betaproteobacteria</taxon>
        <taxon>Burkholderiales</taxon>
        <taxon>Oxalobacteraceae</taxon>
        <taxon>Undibacterium</taxon>
    </lineage>
</organism>
<feature type="compositionally biased region" description="Low complexity" evidence="1">
    <location>
        <begin position="58"/>
        <end position="72"/>
    </location>
</feature>
<keyword evidence="2" id="KW-0812">Transmembrane</keyword>
<dbReference type="Proteomes" id="UP000637423">
    <property type="component" value="Unassembled WGS sequence"/>
</dbReference>
<evidence type="ECO:0000256" key="2">
    <source>
        <dbReference type="SAM" id="Phobius"/>
    </source>
</evidence>
<feature type="transmembrane region" description="Helical" evidence="2">
    <location>
        <begin position="1002"/>
        <end position="1022"/>
    </location>
</feature>
<proteinExistence type="predicted"/>
<accession>A0A916XJV8</accession>
<feature type="compositionally biased region" description="Basic and acidic residues" evidence="1">
    <location>
        <begin position="73"/>
        <end position="97"/>
    </location>
</feature>
<feature type="region of interest" description="Disordered" evidence="1">
    <location>
        <begin position="58"/>
        <end position="113"/>
    </location>
</feature>
<protein>
    <submittedName>
        <fullName evidence="3">Uncharacterized protein</fullName>
    </submittedName>
</protein>
<reference evidence="3" key="1">
    <citation type="journal article" date="2014" name="Int. J. Syst. Evol. Microbiol.">
        <title>Complete genome sequence of Corynebacterium casei LMG S-19264T (=DSM 44701T), isolated from a smear-ripened cheese.</title>
        <authorList>
            <consortium name="US DOE Joint Genome Institute (JGI-PGF)"/>
            <person name="Walter F."/>
            <person name="Albersmeier A."/>
            <person name="Kalinowski J."/>
            <person name="Ruckert C."/>
        </authorList>
    </citation>
    <scope>NUCLEOTIDE SEQUENCE</scope>
    <source>
        <strain evidence="3">CGMCC 1.10998</strain>
    </source>
</reference>
<gene>
    <name evidence="3" type="ORF">GCM10011396_24820</name>
</gene>
<feature type="transmembrane region" description="Helical" evidence="2">
    <location>
        <begin position="968"/>
        <end position="990"/>
    </location>
</feature>
<dbReference type="RefSeq" id="WP_188566349.1">
    <property type="nucleotide sequence ID" value="NZ_BMED01000002.1"/>
</dbReference>
<sequence>MKHFFNLRHLKKIIKPVILYPVLSSGARRWAGLIVAGSIAIAPAGSVAQASLPVSSASTAPASASTPATDAAAKGDPKASGKTDTKANIKPAADEKAGAAQSKPAKPASGTYTTVGYNRNIRREDFAGLSKSLVLQLQKQLEAIYKNLPDWKLDYALKEQPLNDGIVGPITLLWLQRYGYNFKITTESGYAKGLPGNLDRIAAFGAAHPPELGILLSKEFENWDDALPDQVKNQDFLIRRQGNEQELLDLVNRFRASRKTAPRASAVKTDAGAYFIYTLKQADLDLLGGKDRVFAILSTLKDKEFNSLEAMKVALLQALGARDYLLNSLWPVVEKNASDFNGFLINEAALNKLKKEGTVAATVLDELRSFGTVYLKSREAFDTFIADKIAAGTLSITPEDTAIPVIADATQVFDNYHLDAQTLDTIKVELKGNVQNAGVPTAVVHMLEQIKDVEYPEISIFRSAAISKIAFGLDMCRLNSPSNNPYVAALRVSDDDVGLFKQELAALRPDPVDGGKQVDTGIDDLFAQITALRAKAEICDDATNAKGKDIVQKIYRTYLGVAIENAARKKMPDDIAPIKIKGSKCGCALDDLPGVVYGFYPYWNNQKTVQAINFRMLNRMAYYGLSVDNVGDFRLGGNSFDITDGSDSENEFMRVADQYNSKVDWMIQKNDWDGEWKTYSAQNKKAVFKKMLSNIMQLLRTPLTDAASKIKPYASFGLAKRPRRGDGVTLYFPNYPDDTDSTVLFNEFYLLLRTELDKHNLWLNILVSQNVLSAGINGGPGAFGFSNLVSLRKKKAATELRKPAGSPDNDEFILVLLNEPSSDAKKKLRQDIENDATMHGFQRADFFRSILPVLHFDNRNWQQLEDDIIYVRDNFGGVGFWAPNFDNLAQPVTDTSLSCLQSKMIAVCLQKNYGNQSTGVNLPNPLESFACVNRWALQLILTFLVLVALGLAVFFFRSCNVQNFIKKYFLWVHAFIVIPTVVIFILLLVYDPFFVNLSQGHLPLIIAAAIIVLGTLFGYRYLRARRKVPLRQRSLPQRQGLGFPIVTWSIENNKQGFQWIIKNRGSGYAIIKKIEILLDHQPVADVKTALESVMESNDNVLWKGAPLVGQKLQPGESLVALTIIDAAAAKAFEKKLNAHQLEVNIVYSAASNEHWVSNGKEITSISEV</sequence>
<evidence type="ECO:0000313" key="3">
    <source>
        <dbReference type="EMBL" id="GGC76629.1"/>
    </source>
</evidence>
<dbReference type="AlphaFoldDB" id="A0A916XJV8"/>